<organism evidence="3 4">
    <name type="scientific">Urochloa decumbens</name>
    <dbReference type="NCBI Taxonomy" id="240449"/>
    <lineage>
        <taxon>Eukaryota</taxon>
        <taxon>Viridiplantae</taxon>
        <taxon>Streptophyta</taxon>
        <taxon>Embryophyta</taxon>
        <taxon>Tracheophyta</taxon>
        <taxon>Spermatophyta</taxon>
        <taxon>Magnoliopsida</taxon>
        <taxon>Liliopsida</taxon>
        <taxon>Poales</taxon>
        <taxon>Poaceae</taxon>
        <taxon>PACMAD clade</taxon>
        <taxon>Panicoideae</taxon>
        <taxon>Panicodae</taxon>
        <taxon>Paniceae</taxon>
        <taxon>Melinidinae</taxon>
        <taxon>Urochloa</taxon>
    </lineage>
</organism>
<gene>
    <name evidence="3" type="ORF">URODEC1_LOCUS104184</name>
</gene>
<proteinExistence type="predicted"/>
<keyword evidence="1" id="KW-0472">Membrane</keyword>
<dbReference type="PANTHER" id="PTHR34709">
    <property type="entry name" value="OS10G0396666 PROTEIN"/>
    <property type="match status" value="1"/>
</dbReference>
<dbReference type="InterPro" id="IPR055312">
    <property type="entry name" value="FBL15-like"/>
</dbReference>
<keyword evidence="1" id="KW-0812">Transmembrane</keyword>
<keyword evidence="1" id="KW-1133">Transmembrane helix</keyword>
<dbReference type="EMBL" id="OZ075116">
    <property type="protein sequence ID" value="CAL5072748.1"/>
    <property type="molecule type" value="Genomic_DNA"/>
</dbReference>
<accession>A0ABC9FCL3</accession>
<sequence>MELSSGRPLTLEPPLGARRRRWPGTHPYCDTDGVDRISGLPDDLLYQVLVRLRCARAAGRTSLLSRRWRGLWRHLPELSFREIAPGALDTALSQISRTELYLLDINVPNHHRYSAAGVASLLRAAARLAPVVLRLVVCGDIYDRDIPVEVPIFHRATSIELDAHNLYLTPPVQGCEFPVLERLSISGCHFDNGFLVPQCPCLRVLELCHCWHLGIVMVHSATIEELVVSHNGWIGGIDIVAPALKKFTMSTYMGRDFNVSFFAPIVKDLSWRCLCDSRNVGIGDMWRLRELDLLMEQSVYNLDLTIEMPDIPPNADRDLMKQIAQLPKFSVLGLYLLTWGHVFGAMVLNLLGICTTIQSLKLVIEPLAATDEACPPNCPCDQLHDWRNQNISLKALEEVAIKNVEGSGHEVDFVKLLFRCAPLMKRMTVKLAPKVLPSNRGCKEICNIFKANPSVKCYLYSSRDERVVYA</sequence>
<dbReference type="PROSITE" id="PS50181">
    <property type="entry name" value="FBOX"/>
    <property type="match status" value="1"/>
</dbReference>
<evidence type="ECO:0000313" key="3">
    <source>
        <dbReference type="EMBL" id="CAL5072748.1"/>
    </source>
</evidence>
<evidence type="ECO:0000313" key="4">
    <source>
        <dbReference type="Proteomes" id="UP001497457"/>
    </source>
</evidence>
<protein>
    <recommendedName>
        <fullName evidence="2">F-box domain-containing protein</fullName>
    </recommendedName>
</protein>
<evidence type="ECO:0000259" key="2">
    <source>
        <dbReference type="PROSITE" id="PS50181"/>
    </source>
</evidence>
<dbReference type="SUPFAM" id="SSF81383">
    <property type="entry name" value="F-box domain"/>
    <property type="match status" value="1"/>
</dbReference>
<reference evidence="3" key="1">
    <citation type="submission" date="2024-10" db="EMBL/GenBank/DDBJ databases">
        <authorList>
            <person name="Ryan C."/>
        </authorList>
    </citation>
    <scope>NUCLEOTIDE SEQUENCE [LARGE SCALE GENOMIC DNA]</scope>
</reference>
<dbReference type="Proteomes" id="UP001497457">
    <property type="component" value="Chromosome 6rd"/>
</dbReference>
<name>A0ABC9FCL3_9POAL</name>
<dbReference type="InterPro" id="IPR001810">
    <property type="entry name" value="F-box_dom"/>
</dbReference>
<dbReference type="PANTHER" id="PTHR34709:SF44">
    <property type="entry name" value="FBD DOMAIN-CONTAINING PROTEIN"/>
    <property type="match status" value="1"/>
</dbReference>
<dbReference type="InterPro" id="IPR036047">
    <property type="entry name" value="F-box-like_dom_sf"/>
</dbReference>
<evidence type="ECO:0000256" key="1">
    <source>
        <dbReference type="SAM" id="Phobius"/>
    </source>
</evidence>
<feature type="transmembrane region" description="Helical" evidence="1">
    <location>
        <begin position="329"/>
        <end position="351"/>
    </location>
</feature>
<dbReference type="SUPFAM" id="SSF52047">
    <property type="entry name" value="RNI-like"/>
    <property type="match status" value="1"/>
</dbReference>
<dbReference type="AlphaFoldDB" id="A0ABC9FCL3"/>
<keyword evidence="4" id="KW-1185">Reference proteome</keyword>
<feature type="domain" description="F-box" evidence="2">
    <location>
        <begin position="34"/>
        <end position="83"/>
    </location>
</feature>